<feature type="region of interest" description="Disordered" evidence="1">
    <location>
        <begin position="330"/>
        <end position="363"/>
    </location>
</feature>
<feature type="compositionally biased region" description="Basic and acidic residues" evidence="1">
    <location>
        <begin position="343"/>
        <end position="352"/>
    </location>
</feature>
<dbReference type="OrthoDB" id="5378679at2759"/>
<dbReference type="OMA" id="DIVLLRM"/>
<evidence type="ECO:0000313" key="3">
    <source>
        <dbReference type="Proteomes" id="UP000756132"/>
    </source>
</evidence>
<sequence length="363" mass="39797">MASLSREMIFLTGAPAGNDLRWTETHLTPYFGPQFRRYLGDSIEDDSTTQITTTSATHPLAKWRSVPMPADASQQDQDPAKGAQFLSFGEGLNNDDDDLEHRRFLEHSLAILQDLDSSQIEVPDGTDLDDTNTMRFGSFGGTLTSELSLQESDASMVSTSSEPAGPQAIVFEGPLTDLRRIPNAQHLHAIQPQTMTVNILASVIVVKPTRTVQLRRRNAEMDIVEIIFGDETKANFTISFWLVPVDSQAARLPKQGSLRETVSQLRSGDVVIATHIALNDFNGNVYGNSLSKRTTRNNTTLIRLSGSITGLSAPAASKLSRVRNWSKQFVGGTKRASSPESSPGRDSKRRIELILPADTQPYG</sequence>
<dbReference type="RefSeq" id="XP_047762385.1">
    <property type="nucleotide sequence ID" value="XM_047905168.1"/>
</dbReference>
<dbReference type="KEGG" id="ffu:CLAFUR5_06020"/>
<dbReference type="GeneID" id="71985898"/>
<reference evidence="2" key="2">
    <citation type="journal article" date="2022" name="Microb. Genom.">
        <title>A chromosome-scale genome assembly of the tomato pathogen Cladosporium fulvum reveals a compartmentalized genome architecture and the presence of a dispensable chromosome.</title>
        <authorList>
            <person name="Zaccaron A.Z."/>
            <person name="Chen L.H."/>
            <person name="Samaras A."/>
            <person name="Stergiopoulos I."/>
        </authorList>
    </citation>
    <scope>NUCLEOTIDE SEQUENCE</scope>
    <source>
        <strain evidence="2">Race5_Kim</strain>
    </source>
</reference>
<dbReference type="Gene3D" id="2.40.50.140">
    <property type="entry name" value="Nucleic acid-binding proteins"/>
    <property type="match status" value="1"/>
</dbReference>
<name>A0A9Q8LIC0_PASFU</name>
<dbReference type="AlphaFoldDB" id="A0A9Q8LIC0"/>
<protein>
    <submittedName>
        <fullName evidence="2">Uncharacterized protein</fullName>
    </submittedName>
</protein>
<evidence type="ECO:0000313" key="2">
    <source>
        <dbReference type="EMBL" id="UJO18019.1"/>
    </source>
</evidence>
<dbReference type="SUPFAM" id="SSF50249">
    <property type="entry name" value="Nucleic acid-binding proteins"/>
    <property type="match status" value="1"/>
</dbReference>
<evidence type="ECO:0000256" key="1">
    <source>
        <dbReference type="SAM" id="MobiDB-lite"/>
    </source>
</evidence>
<accession>A0A9Q8LIC0</accession>
<keyword evidence="3" id="KW-1185">Reference proteome</keyword>
<dbReference type="Proteomes" id="UP000756132">
    <property type="component" value="Chromosome 5"/>
</dbReference>
<organism evidence="2 3">
    <name type="scientific">Passalora fulva</name>
    <name type="common">Tomato leaf mold</name>
    <name type="synonym">Cladosporium fulvum</name>
    <dbReference type="NCBI Taxonomy" id="5499"/>
    <lineage>
        <taxon>Eukaryota</taxon>
        <taxon>Fungi</taxon>
        <taxon>Dikarya</taxon>
        <taxon>Ascomycota</taxon>
        <taxon>Pezizomycotina</taxon>
        <taxon>Dothideomycetes</taxon>
        <taxon>Dothideomycetidae</taxon>
        <taxon>Mycosphaerellales</taxon>
        <taxon>Mycosphaerellaceae</taxon>
        <taxon>Fulvia</taxon>
    </lineage>
</organism>
<proteinExistence type="predicted"/>
<reference evidence="2" key="1">
    <citation type="submission" date="2021-12" db="EMBL/GenBank/DDBJ databases">
        <authorList>
            <person name="Zaccaron A."/>
            <person name="Stergiopoulos I."/>
        </authorList>
    </citation>
    <scope>NUCLEOTIDE SEQUENCE</scope>
    <source>
        <strain evidence="2">Race5_Kim</strain>
    </source>
</reference>
<dbReference type="EMBL" id="CP090167">
    <property type="protein sequence ID" value="UJO18019.1"/>
    <property type="molecule type" value="Genomic_DNA"/>
</dbReference>
<dbReference type="InterPro" id="IPR012340">
    <property type="entry name" value="NA-bd_OB-fold"/>
</dbReference>
<gene>
    <name evidence="2" type="ORF">CLAFUR5_06020</name>
</gene>